<reference evidence="1" key="1">
    <citation type="submission" date="2024-12" db="EMBL/GenBank/DDBJ databases">
        <authorList>
            <person name="Wu N."/>
        </authorList>
    </citation>
    <scope>NUCLEOTIDE SEQUENCE</scope>
    <source>
        <strain evidence="1">P15</strain>
    </source>
</reference>
<dbReference type="Proteomes" id="UP001631969">
    <property type="component" value="Unassembled WGS sequence"/>
</dbReference>
<evidence type="ECO:0000313" key="1">
    <source>
        <dbReference type="EMBL" id="MFM9329378.1"/>
    </source>
</evidence>
<sequence length="178" mass="18687">MNRALGTALLSVGAAQLLKVPISFANTGQWKWSALTESGGMPSSHSAGAASLATYTALKKGTHSMEFAISALYGLIVMADAMGVRRHAGEIAVEVNALGQRVEVLSGRRPPGIRRKRPAAELEERLGHMPIEVAAGTALGIGIGVASFFSEWGRAKPAAVVQGAAKDWLSWARKRIGV</sequence>
<comment type="caution">
    <text evidence="1">The sequence shown here is derived from an EMBL/GenBank/DDBJ whole genome shotgun (WGS) entry which is preliminary data.</text>
</comment>
<name>A0ACC7NXG0_9BACL</name>
<protein>
    <submittedName>
        <fullName evidence="1">Divergent PAP2 family protein</fullName>
    </submittedName>
</protein>
<organism evidence="1 2">
    <name type="scientific">Paenibacillus mesotrionivorans</name>
    <dbReference type="NCBI Taxonomy" id="3160968"/>
    <lineage>
        <taxon>Bacteria</taxon>
        <taxon>Bacillati</taxon>
        <taxon>Bacillota</taxon>
        <taxon>Bacilli</taxon>
        <taxon>Bacillales</taxon>
        <taxon>Paenibacillaceae</taxon>
        <taxon>Paenibacillus</taxon>
    </lineage>
</organism>
<keyword evidence="2" id="KW-1185">Reference proteome</keyword>
<gene>
    <name evidence="1" type="ORF">ACI1P1_13875</name>
</gene>
<evidence type="ECO:0000313" key="2">
    <source>
        <dbReference type="Proteomes" id="UP001631969"/>
    </source>
</evidence>
<accession>A0ACC7NXG0</accession>
<dbReference type="EMBL" id="JBJURJ010000008">
    <property type="protein sequence ID" value="MFM9329378.1"/>
    <property type="molecule type" value="Genomic_DNA"/>
</dbReference>
<proteinExistence type="predicted"/>